<dbReference type="RefSeq" id="WP_206571635.1">
    <property type="nucleotide sequence ID" value="NZ_JAFKCW010000007.1"/>
</dbReference>
<dbReference type="InterPro" id="IPR025535">
    <property type="entry name" value="DUF4421"/>
</dbReference>
<organism evidence="1 2">
    <name type="scientific">Algoriphagus aestuariicola</name>
    <dbReference type="NCBI Taxonomy" id="1852016"/>
    <lineage>
        <taxon>Bacteria</taxon>
        <taxon>Pseudomonadati</taxon>
        <taxon>Bacteroidota</taxon>
        <taxon>Cytophagia</taxon>
        <taxon>Cytophagales</taxon>
        <taxon>Cyclobacteriaceae</taxon>
        <taxon>Algoriphagus</taxon>
    </lineage>
</organism>
<protein>
    <submittedName>
        <fullName evidence="1">DUF4421 family protein</fullName>
    </submittedName>
</protein>
<name>A0ABS3BXS1_9BACT</name>
<dbReference type="EMBL" id="JAFKCW010000007">
    <property type="protein sequence ID" value="MBN7803641.1"/>
    <property type="molecule type" value="Genomic_DNA"/>
</dbReference>
<comment type="caution">
    <text evidence="1">The sequence shown here is derived from an EMBL/GenBank/DDBJ whole genome shotgun (WGS) entry which is preliminary data.</text>
</comment>
<accession>A0ABS3BXS1</accession>
<reference evidence="1 2" key="1">
    <citation type="submission" date="2021-03" db="EMBL/GenBank/DDBJ databases">
        <title>novel species isolated from a fishpond in China.</title>
        <authorList>
            <person name="Lu H."/>
            <person name="Cai Z."/>
        </authorList>
    </citation>
    <scope>NUCLEOTIDE SEQUENCE [LARGE SCALE GENOMIC DNA]</scope>
    <source>
        <strain evidence="1 2">JCM 31546</strain>
    </source>
</reference>
<proteinExistence type="predicted"/>
<evidence type="ECO:0000313" key="1">
    <source>
        <dbReference type="EMBL" id="MBN7803641.1"/>
    </source>
</evidence>
<dbReference type="Pfam" id="PF14391">
    <property type="entry name" value="DUF4421"/>
    <property type="match status" value="1"/>
</dbReference>
<evidence type="ECO:0000313" key="2">
    <source>
        <dbReference type="Proteomes" id="UP000664698"/>
    </source>
</evidence>
<sequence>MGSVYRFFLVLLFVANGGFLLAQSKGVDTTYIKETPEKMILRTYVSRKYTAINYGEPIGTYDPNSGLNLGVGVTFQKFTLNVGFPLSFMNPDRKEDWPGFLDLQSHVYLTDWIVDLFGQFYNGYMIRDYYNLDEDYLREDIRVVKLGVSGSYLFNGSKLSLSAAFHQSSIQKKSAFSPMVGFESYHVRISGDSLVLPERDGAIPGNYARGDFLQVGPNAGMAGTLVLGKGFFLTGAASGNLGLGISKADKDKETRRVEVMPGYFLRGFAGYNGDRFSITGSYVYKHLNLVKQQEVAQSVNTGNYRINLVYKINPGPKLTKTYTKFNPLNILQRILN</sequence>
<gene>
    <name evidence="1" type="ORF">J0A67_22440</name>
</gene>
<dbReference type="Proteomes" id="UP000664698">
    <property type="component" value="Unassembled WGS sequence"/>
</dbReference>
<keyword evidence="2" id="KW-1185">Reference proteome</keyword>